<name>A0A8T0IMN3_CERPU</name>
<keyword evidence="1" id="KW-0472">Membrane</keyword>
<dbReference type="Proteomes" id="UP000822688">
    <property type="component" value="Chromosome 3"/>
</dbReference>
<organism evidence="3 4">
    <name type="scientific">Ceratodon purpureus</name>
    <name type="common">Fire moss</name>
    <name type="synonym">Dicranum purpureum</name>
    <dbReference type="NCBI Taxonomy" id="3225"/>
    <lineage>
        <taxon>Eukaryota</taxon>
        <taxon>Viridiplantae</taxon>
        <taxon>Streptophyta</taxon>
        <taxon>Embryophyta</taxon>
        <taxon>Bryophyta</taxon>
        <taxon>Bryophytina</taxon>
        <taxon>Bryopsida</taxon>
        <taxon>Dicranidae</taxon>
        <taxon>Pseudoditrichales</taxon>
        <taxon>Ditrichaceae</taxon>
        <taxon>Ceratodon</taxon>
    </lineage>
</organism>
<evidence type="ECO:0000256" key="2">
    <source>
        <dbReference type="SAM" id="SignalP"/>
    </source>
</evidence>
<feature type="transmembrane region" description="Helical" evidence="1">
    <location>
        <begin position="54"/>
        <end position="74"/>
    </location>
</feature>
<dbReference type="EMBL" id="CM026423">
    <property type="protein sequence ID" value="KAG0583713.1"/>
    <property type="molecule type" value="Genomic_DNA"/>
</dbReference>
<feature type="signal peptide" evidence="2">
    <location>
        <begin position="1"/>
        <end position="25"/>
    </location>
</feature>
<keyword evidence="1" id="KW-0812">Transmembrane</keyword>
<sequence length="76" mass="7371">MACKSFSATMLVVVVIALMSLGMQSVSVMAQLAPAPVAGPVGAEAPMSGVGGGAVPLSWAGVLISVLAFAAGFAHL</sequence>
<evidence type="ECO:0000313" key="4">
    <source>
        <dbReference type="Proteomes" id="UP000822688"/>
    </source>
</evidence>
<keyword evidence="4" id="KW-1185">Reference proteome</keyword>
<comment type="caution">
    <text evidence="3">The sequence shown here is derived from an EMBL/GenBank/DDBJ whole genome shotgun (WGS) entry which is preliminary data.</text>
</comment>
<protein>
    <submittedName>
        <fullName evidence="3">Uncharacterized protein</fullName>
    </submittedName>
</protein>
<gene>
    <name evidence="3" type="ORF">KC19_3G157500</name>
</gene>
<dbReference type="AlphaFoldDB" id="A0A8T0IMN3"/>
<proteinExistence type="predicted"/>
<keyword evidence="2" id="KW-0732">Signal</keyword>
<feature type="chain" id="PRO_5035816096" evidence="2">
    <location>
        <begin position="26"/>
        <end position="76"/>
    </location>
</feature>
<keyword evidence="1" id="KW-1133">Transmembrane helix</keyword>
<evidence type="ECO:0000256" key="1">
    <source>
        <dbReference type="SAM" id="Phobius"/>
    </source>
</evidence>
<reference evidence="3" key="1">
    <citation type="submission" date="2020-06" db="EMBL/GenBank/DDBJ databases">
        <title>WGS assembly of Ceratodon purpureus strain R40.</title>
        <authorList>
            <person name="Carey S.B."/>
            <person name="Jenkins J."/>
            <person name="Shu S."/>
            <person name="Lovell J.T."/>
            <person name="Sreedasyam A."/>
            <person name="Maumus F."/>
            <person name="Tiley G.P."/>
            <person name="Fernandez-Pozo N."/>
            <person name="Barry K."/>
            <person name="Chen C."/>
            <person name="Wang M."/>
            <person name="Lipzen A."/>
            <person name="Daum C."/>
            <person name="Saski C.A."/>
            <person name="Payton A.C."/>
            <person name="Mcbreen J.C."/>
            <person name="Conrad R.E."/>
            <person name="Kollar L.M."/>
            <person name="Olsson S."/>
            <person name="Huttunen S."/>
            <person name="Landis J.B."/>
            <person name="Wickett N.J."/>
            <person name="Johnson M.G."/>
            <person name="Rensing S.A."/>
            <person name="Grimwood J."/>
            <person name="Schmutz J."/>
            <person name="Mcdaniel S.F."/>
        </authorList>
    </citation>
    <scope>NUCLEOTIDE SEQUENCE</scope>
    <source>
        <strain evidence="3">R40</strain>
    </source>
</reference>
<accession>A0A8T0IMN3</accession>
<evidence type="ECO:0000313" key="3">
    <source>
        <dbReference type="EMBL" id="KAG0583713.1"/>
    </source>
</evidence>